<proteinExistence type="predicted"/>
<dbReference type="SUPFAM" id="SSF51391">
    <property type="entry name" value="Thiamin phosphate synthase"/>
    <property type="match status" value="1"/>
</dbReference>
<comment type="pathway">
    <text evidence="1">Cofactor biosynthesis; thiamine diphosphate biosynthesis.</text>
</comment>
<feature type="domain" description="Thiamine phosphate synthase/TenI" evidence="3">
    <location>
        <begin position="24"/>
        <end position="178"/>
    </location>
</feature>
<dbReference type="RefSeq" id="WP_069937145.1">
    <property type="nucleotide sequence ID" value="NZ_MAMP01000004.1"/>
</dbReference>
<dbReference type="CDD" id="cd00564">
    <property type="entry name" value="TMP_TenI"/>
    <property type="match status" value="1"/>
</dbReference>
<dbReference type="EMBL" id="MAMP01000004">
    <property type="protein sequence ID" value="OES46245.1"/>
    <property type="molecule type" value="Genomic_DNA"/>
</dbReference>
<keyword evidence="2" id="KW-0784">Thiamine biosynthesis</keyword>
<dbReference type="InterPro" id="IPR036206">
    <property type="entry name" value="ThiamineP_synth_sf"/>
</dbReference>
<dbReference type="PANTHER" id="PTHR20857:SF22">
    <property type="entry name" value="THIAZOLE TAUTOMERASE"/>
    <property type="match status" value="1"/>
</dbReference>
<dbReference type="InterPro" id="IPR013785">
    <property type="entry name" value="Aldolase_TIM"/>
</dbReference>
<dbReference type="Pfam" id="PF02581">
    <property type="entry name" value="TMP-TENI"/>
    <property type="match status" value="1"/>
</dbReference>
<dbReference type="GO" id="GO:0005737">
    <property type="term" value="C:cytoplasm"/>
    <property type="evidence" value="ECO:0007669"/>
    <property type="project" value="TreeGrafter"/>
</dbReference>
<accession>A0A1E7DTA3</accession>
<name>A0A1E7DTA3_9BACI</name>
<evidence type="ECO:0000256" key="2">
    <source>
        <dbReference type="ARBA" id="ARBA00022977"/>
    </source>
</evidence>
<evidence type="ECO:0000313" key="4">
    <source>
        <dbReference type="EMBL" id="OES46245.1"/>
    </source>
</evidence>
<dbReference type="PANTHER" id="PTHR20857">
    <property type="entry name" value="THIAMINE-PHOSPHATE PYROPHOSPHORYLASE"/>
    <property type="match status" value="1"/>
</dbReference>
<sequence length="180" mass="19228">MIHAVTDGSGLPDHIEKKIISISPVVDAVCIREKQLSAKEFSIKVIRLMNHGVPPEKLILHSSPELADFFPVLGVHFTEFDERLSAFKHAHPDKLAGRSVHSVSSAQKAEADGADYLYFGHVFATKSKTGLKERGLDALHEAAAAVSVPVIAIGGIHHGNMTAVRQAGASGAAMISAFFN</sequence>
<reference evidence="4 5" key="1">
    <citation type="submission" date="2016-06" db="EMBL/GenBank/DDBJ databases">
        <title>Domibacillus iocasae genome sequencing.</title>
        <authorList>
            <person name="Verma A."/>
            <person name="Pal Y."/>
            <person name="Ojha A.K."/>
            <person name="Krishnamurthi S."/>
        </authorList>
    </citation>
    <scope>NUCLEOTIDE SEQUENCE [LARGE SCALE GENOMIC DNA]</scope>
    <source>
        <strain evidence="4 5">DSM 29979</strain>
    </source>
</reference>
<evidence type="ECO:0000256" key="1">
    <source>
        <dbReference type="ARBA" id="ARBA00004948"/>
    </source>
</evidence>
<dbReference type="STRING" id="1714016.BA724_15475"/>
<gene>
    <name evidence="4" type="ORF">BA724_15475</name>
</gene>
<dbReference type="InterPro" id="IPR022998">
    <property type="entry name" value="ThiamineP_synth_TenI"/>
</dbReference>
<keyword evidence="5" id="KW-1185">Reference proteome</keyword>
<dbReference type="GO" id="GO:0004789">
    <property type="term" value="F:thiamine-phosphate diphosphorylase activity"/>
    <property type="evidence" value="ECO:0007669"/>
    <property type="project" value="TreeGrafter"/>
</dbReference>
<dbReference type="AlphaFoldDB" id="A0A1E7DTA3"/>
<evidence type="ECO:0000313" key="5">
    <source>
        <dbReference type="Proteomes" id="UP000095658"/>
    </source>
</evidence>
<protein>
    <recommendedName>
        <fullName evidence="3">Thiamine phosphate synthase/TenI domain-containing protein</fullName>
    </recommendedName>
</protein>
<dbReference type="GO" id="GO:0009228">
    <property type="term" value="P:thiamine biosynthetic process"/>
    <property type="evidence" value="ECO:0007669"/>
    <property type="project" value="UniProtKB-KW"/>
</dbReference>
<dbReference type="Proteomes" id="UP000095658">
    <property type="component" value="Unassembled WGS sequence"/>
</dbReference>
<organism evidence="4 5">
    <name type="scientific">Domibacillus iocasae</name>
    <dbReference type="NCBI Taxonomy" id="1714016"/>
    <lineage>
        <taxon>Bacteria</taxon>
        <taxon>Bacillati</taxon>
        <taxon>Bacillota</taxon>
        <taxon>Bacilli</taxon>
        <taxon>Bacillales</taxon>
        <taxon>Bacillaceae</taxon>
        <taxon>Domibacillus</taxon>
    </lineage>
</organism>
<comment type="caution">
    <text evidence="4">The sequence shown here is derived from an EMBL/GenBank/DDBJ whole genome shotgun (WGS) entry which is preliminary data.</text>
</comment>
<evidence type="ECO:0000259" key="3">
    <source>
        <dbReference type="Pfam" id="PF02581"/>
    </source>
</evidence>
<dbReference type="Gene3D" id="3.20.20.70">
    <property type="entry name" value="Aldolase class I"/>
    <property type="match status" value="1"/>
</dbReference>